<evidence type="ECO:0000313" key="1">
    <source>
        <dbReference type="EMBL" id="ABK44610.1"/>
    </source>
</evidence>
<dbReference type="HOGENOM" id="CLU_942688_0_0_5"/>
<proteinExistence type="predicted"/>
<keyword evidence="2" id="KW-1185">Reference proteome</keyword>
<reference evidence="2" key="1">
    <citation type="journal article" date="2009" name="Appl. Environ. Microbiol.">
        <title>Complete genome sequence of the chemolithoautotrophic marine magnetotactic coccus strain MC-1.</title>
        <authorList>
            <person name="Schubbe S."/>
            <person name="Williams T.J."/>
            <person name="Xie G."/>
            <person name="Kiss H.E."/>
            <person name="Brettin T.S."/>
            <person name="Martinez D."/>
            <person name="Ross C.A."/>
            <person name="Schuler D."/>
            <person name="Cox B.L."/>
            <person name="Nealson K.H."/>
            <person name="Bazylinski D.A."/>
        </authorList>
    </citation>
    <scope>NUCLEOTIDE SEQUENCE [LARGE SCALE GENOMIC DNA]</scope>
    <source>
        <strain evidence="2">ATCC BAA-1437 / JCM 17883 / MC-1</strain>
    </source>
</reference>
<organism evidence="1 2">
    <name type="scientific">Magnetococcus marinus (strain ATCC BAA-1437 / JCM 17883 / MC-1)</name>
    <dbReference type="NCBI Taxonomy" id="156889"/>
    <lineage>
        <taxon>Bacteria</taxon>
        <taxon>Pseudomonadati</taxon>
        <taxon>Pseudomonadota</taxon>
        <taxon>Magnetococcia</taxon>
        <taxon>Magnetococcales</taxon>
        <taxon>Magnetococcaceae</taxon>
        <taxon>Magnetococcus</taxon>
    </lineage>
</organism>
<name>A0L9G7_MAGMM</name>
<accession>A0L9G7</accession>
<evidence type="ECO:0000313" key="2">
    <source>
        <dbReference type="Proteomes" id="UP000002586"/>
    </source>
</evidence>
<gene>
    <name evidence="1" type="ordered locus">Mmc1_2109</name>
</gene>
<dbReference type="EMBL" id="CP000471">
    <property type="protein sequence ID" value="ABK44610.1"/>
    <property type="molecule type" value="Genomic_DNA"/>
</dbReference>
<dbReference type="AlphaFoldDB" id="A0L9G7"/>
<reference evidence="1 2" key="2">
    <citation type="journal article" date="2012" name="Int. J. Syst. Evol. Microbiol.">
        <title>Magnetococcus marinus gen. nov., sp. nov., a marine, magnetotactic bacterium that represents a novel lineage (Magnetococcaceae fam. nov.; Magnetococcales ord. nov.) at the base of the Alphaproteobacteria.</title>
        <authorList>
            <person name="Bazylinski D.A."/>
            <person name="Williams T.J."/>
            <person name="Lefevre C.T."/>
            <person name="Berg R.J."/>
            <person name="Zhang C.L."/>
            <person name="Bowser S.S."/>
            <person name="Dean A.J."/>
            <person name="Beveridge T.J."/>
        </authorList>
    </citation>
    <scope>NUCLEOTIDE SEQUENCE [LARGE SCALE GENOMIC DNA]</scope>
    <source>
        <strain evidence="2">ATCC BAA-1437 / JCM 17883 / MC-1</strain>
    </source>
</reference>
<dbReference type="Pfam" id="PF20244">
    <property type="entry name" value="DUF6599"/>
    <property type="match status" value="1"/>
</dbReference>
<dbReference type="KEGG" id="mgm:Mmc1_2109"/>
<dbReference type="Proteomes" id="UP000002586">
    <property type="component" value="Chromosome"/>
</dbReference>
<sequence length="295" mass="33151" precursor="true">MALGIWWHGQRHVPERDASFMQRGAQLPERSMPSRVLTLGQLGSPRHYSAENLYEYINGHAEAFISAGFVALEVLEYAPEGADQPQLVVDIYRMGASLQAFGILQDEVGEQDQGVQVGDMGYSSGDQLQFIRGPYFVKLSRFSPTLELLPAATAMANALQGQGAALLFPFPALGQPQGIRYIRSDYHGLEFLQGVVEQTFMVADTPLKAFLIRQPQPQLAQTLAKMSRFYMDEAIVQTPLEYQGMPYSVVEDPYEGRWFYVAFYGHLWGVWGEPDAHHLDALHAVWQRLQRGEQP</sequence>
<protein>
    <submittedName>
        <fullName evidence="1">Uncharacterized protein</fullName>
    </submittedName>
</protein>
<dbReference type="STRING" id="156889.Mmc1_2109"/>
<dbReference type="InterPro" id="IPR046534">
    <property type="entry name" value="DUF6599"/>
</dbReference>